<dbReference type="InterPro" id="IPR012472">
    <property type="entry name" value="MCP1_TM"/>
</dbReference>
<gene>
    <name evidence="3" type="ORF">PoMZ_13316</name>
</gene>
<protein>
    <recommendedName>
        <fullName evidence="2">Mitochondrial adapter protein MCP1 transmembrane domain-containing protein</fullName>
    </recommendedName>
</protein>
<accession>A0A4P7NV82</accession>
<dbReference type="GO" id="GO:0055088">
    <property type="term" value="P:lipid homeostasis"/>
    <property type="evidence" value="ECO:0007669"/>
    <property type="project" value="InterPro"/>
</dbReference>
<dbReference type="Proteomes" id="UP000294847">
    <property type="component" value="Chromosome 7"/>
</dbReference>
<feature type="transmembrane region" description="Helical" evidence="1">
    <location>
        <begin position="233"/>
        <end position="255"/>
    </location>
</feature>
<evidence type="ECO:0000259" key="2">
    <source>
        <dbReference type="Pfam" id="PF07950"/>
    </source>
</evidence>
<dbReference type="Pfam" id="PF07950">
    <property type="entry name" value="MCP1_TM"/>
    <property type="match status" value="1"/>
</dbReference>
<keyword evidence="1" id="KW-1133">Transmembrane helix</keyword>
<feature type="transmembrane region" description="Helical" evidence="1">
    <location>
        <begin position="85"/>
        <end position="109"/>
    </location>
</feature>
<reference evidence="3 4" key="1">
    <citation type="journal article" date="2019" name="Mol. Biol. Evol.">
        <title>Blast fungal genomes show frequent chromosomal changes, gene gains and losses, and effector gene turnover.</title>
        <authorList>
            <person name="Gomez Luciano L.B."/>
            <person name="Jason Tsai I."/>
            <person name="Chuma I."/>
            <person name="Tosa Y."/>
            <person name="Chen Y.H."/>
            <person name="Li J.Y."/>
            <person name="Li M.Y."/>
            <person name="Jade Lu M.Y."/>
            <person name="Nakayashiki H."/>
            <person name="Li W.H."/>
        </authorList>
    </citation>
    <scope>NUCLEOTIDE SEQUENCE [LARGE SCALE GENOMIC DNA]</scope>
    <source>
        <strain evidence="3">MZ5-1-6</strain>
    </source>
</reference>
<dbReference type="GO" id="GO:0007005">
    <property type="term" value="P:mitochondrion organization"/>
    <property type="evidence" value="ECO:0007669"/>
    <property type="project" value="TreeGrafter"/>
</dbReference>
<evidence type="ECO:0000313" key="3">
    <source>
        <dbReference type="EMBL" id="QBZ66342.1"/>
    </source>
</evidence>
<sequence>MDSRSLNTKSSVETFISLMQLDPAPIETDKDLPPLPEEAADADSTTAASIANTSVSGSTGSSLGLSGSGHGAVYYLARIQRYSSYAFSIFTTVHLATTSIVPLLTRSVSSSESYLLLSREIYQTRISEPLLVAAPLAAHILSGLALRLVRRSQNLKRYGGATPGVMVPAKSRGRGREPSAWPQLTYTAAAGYGAAAAVFAHAFVNRGLPLLVEGDSADVGLAYVAHGFARHPAVAWVAYTSLLAVTAGHVVWGWARWLGLAQGAAWDSSAAVVGRDVRKRRRRSWLLINGGALVGALVWAAGGLGVVARGGRSRGWVGDLYDAMFQKVWL</sequence>
<evidence type="ECO:0000256" key="1">
    <source>
        <dbReference type="SAM" id="Phobius"/>
    </source>
</evidence>
<keyword evidence="1" id="KW-0472">Membrane</keyword>
<dbReference type="PANTHER" id="PTHR38409:SF1">
    <property type="entry name" value="MITOCHONDRIAL ADAPTER PROTEIN MCP1"/>
    <property type="match status" value="1"/>
</dbReference>
<dbReference type="EMBL" id="CP034210">
    <property type="protein sequence ID" value="QBZ66342.1"/>
    <property type="molecule type" value="Genomic_DNA"/>
</dbReference>
<dbReference type="InterPro" id="IPR039960">
    <property type="entry name" value="MCP1"/>
</dbReference>
<dbReference type="GO" id="GO:0005741">
    <property type="term" value="C:mitochondrial outer membrane"/>
    <property type="evidence" value="ECO:0007669"/>
    <property type="project" value="TreeGrafter"/>
</dbReference>
<feature type="transmembrane region" description="Helical" evidence="1">
    <location>
        <begin position="129"/>
        <end position="149"/>
    </location>
</feature>
<name>A0A4P7NV82_PYROR</name>
<dbReference type="AlphaFoldDB" id="A0A4P7NV82"/>
<organism evidence="3 4">
    <name type="scientific">Pyricularia oryzae</name>
    <name type="common">Rice blast fungus</name>
    <name type="synonym">Magnaporthe oryzae</name>
    <dbReference type="NCBI Taxonomy" id="318829"/>
    <lineage>
        <taxon>Eukaryota</taxon>
        <taxon>Fungi</taxon>
        <taxon>Dikarya</taxon>
        <taxon>Ascomycota</taxon>
        <taxon>Pezizomycotina</taxon>
        <taxon>Sordariomycetes</taxon>
        <taxon>Sordariomycetidae</taxon>
        <taxon>Magnaporthales</taxon>
        <taxon>Pyriculariaceae</taxon>
        <taxon>Pyricularia</taxon>
    </lineage>
</organism>
<keyword evidence="1" id="KW-0812">Transmembrane</keyword>
<proteinExistence type="predicted"/>
<feature type="transmembrane region" description="Helical" evidence="1">
    <location>
        <begin position="184"/>
        <end position="204"/>
    </location>
</feature>
<evidence type="ECO:0000313" key="4">
    <source>
        <dbReference type="Proteomes" id="UP000294847"/>
    </source>
</evidence>
<dbReference type="PANTHER" id="PTHR38409">
    <property type="entry name" value="MDM10-COMPLEMENTING PROTEIN 1"/>
    <property type="match status" value="1"/>
</dbReference>
<feature type="domain" description="Mitochondrial adapter protein MCP1 transmembrane" evidence="2">
    <location>
        <begin position="198"/>
        <end position="311"/>
    </location>
</feature>
<feature type="transmembrane region" description="Helical" evidence="1">
    <location>
        <begin position="285"/>
        <end position="308"/>
    </location>
</feature>